<feature type="signal peptide" evidence="1">
    <location>
        <begin position="1"/>
        <end position="30"/>
    </location>
</feature>
<gene>
    <name evidence="2" type="ORF">DGMP_26200</name>
</gene>
<name>A0A8D5JMS7_9BACT</name>
<evidence type="ECO:0008006" key="4">
    <source>
        <dbReference type="Google" id="ProtNLM"/>
    </source>
</evidence>
<dbReference type="Proteomes" id="UP000826725">
    <property type="component" value="Chromosome"/>
</dbReference>
<dbReference type="AlphaFoldDB" id="A0A8D5JMS7"/>
<dbReference type="EMBL" id="AP024086">
    <property type="protein sequence ID" value="BCL61927.1"/>
    <property type="molecule type" value="Genomic_DNA"/>
</dbReference>
<evidence type="ECO:0000256" key="1">
    <source>
        <dbReference type="SAM" id="SignalP"/>
    </source>
</evidence>
<proteinExistence type="predicted"/>
<evidence type="ECO:0000313" key="2">
    <source>
        <dbReference type="EMBL" id="BCL61927.1"/>
    </source>
</evidence>
<keyword evidence="1" id="KW-0732">Signal</keyword>
<keyword evidence="3" id="KW-1185">Reference proteome</keyword>
<feature type="chain" id="PRO_5034022181" description="3-keto-disaccharide hydrolase domain-containing protein" evidence="1">
    <location>
        <begin position="31"/>
        <end position="250"/>
    </location>
</feature>
<organism evidence="2 3">
    <name type="scientific">Desulfomarina profundi</name>
    <dbReference type="NCBI Taxonomy" id="2772557"/>
    <lineage>
        <taxon>Bacteria</taxon>
        <taxon>Pseudomonadati</taxon>
        <taxon>Thermodesulfobacteriota</taxon>
        <taxon>Desulfobulbia</taxon>
        <taxon>Desulfobulbales</taxon>
        <taxon>Desulfobulbaceae</taxon>
        <taxon>Desulfomarina</taxon>
    </lineage>
</organism>
<dbReference type="PROSITE" id="PS51257">
    <property type="entry name" value="PROKAR_LIPOPROTEIN"/>
    <property type="match status" value="1"/>
</dbReference>
<sequence>MNTDNGRIKKMTVTVLLLFFLAACSFVPDAGAGAADQKRIVDDFSGETVGATPLSFTPAVGNWLIGVDSGNKVLVVDGRKWSRGQVSAGLADKARTLYGDRYAEFLDNVKAYAYYPFVVWRKVENFNGGIISVRFKGVAGRIDQGAGILFDLKPNGDYYTVRANPLENNLVLWRVKHGRRSSVSWVRNVPTPSKKWHSLQVRIDGNLVKGYVNGKQYLAYRLSAPVSGKVGLWTKADSVVYFDDFTVTTR</sequence>
<protein>
    <recommendedName>
        <fullName evidence="4">3-keto-disaccharide hydrolase domain-containing protein</fullName>
    </recommendedName>
</protein>
<evidence type="ECO:0000313" key="3">
    <source>
        <dbReference type="Proteomes" id="UP000826725"/>
    </source>
</evidence>
<reference evidence="2" key="1">
    <citation type="submission" date="2020-09" db="EMBL/GenBank/DDBJ databases">
        <title>Desulfogranum mesoprofundum gen. nov., sp. nov., a novel mesophilic, sulfate-reducing chemolithoautotroph isolated from a deep-sea hydrothermal vent chimney in the Suiyo Seamount.</title>
        <authorList>
            <person name="Hashimoto Y."/>
            <person name="Nakagawa S."/>
        </authorList>
    </citation>
    <scope>NUCLEOTIDE SEQUENCE</scope>
    <source>
        <strain evidence="2">KT2</strain>
    </source>
</reference>
<dbReference type="KEGG" id="dbk:DGMP_26200"/>
<accession>A0A8D5JMS7</accession>
<dbReference type="RefSeq" id="WP_228854334.1">
    <property type="nucleotide sequence ID" value="NZ_AP024086.1"/>
</dbReference>